<evidence type="ECO:0000256" key="6">
    <source>
        <dbReference type="ARBA" id="ARBA00022776"/>
    </source>
</evidence>
<sequence length="485" mass="56400">MAPAAQPSLSSSQAEAAPTASSYPQVSVSEVITVLHDVGLPWVTADDINKVNQQSAYRIFAHMLELLSGVNQDWLEKRRQEVLMGIEHRELYDESLTWVLFYREVSILMQASQVRDFTSHDVLRPQPKRFRKHLSALVNFYRFRQERLEEFEQFSLEMDELIERKEELHAYKEATREKIAAIKFQREQEAPRAAALAQENEEVSNRLYELKKEQSRLLQEVDQLKTKKTHLVTSQTEVTMQIHSANEQVRKLQSRIVTSPKELKAVLVTLSQELRERKAHLMETERKAKDFDARIALMKGIEDDLAQCQSLLVSLTTDQGRLENLQKELRGLEADYEGASSTYSQVSQTLSADSRQLENAQKRWERMRKTLEEKRALWKKRDEDFTVKWEETEGERWKRNEEASRKQREGREVEREIEAELRSYDAEVAAMVKQRNDLVKLAEAYMDTMSAQLDLEGEGLPVGIEGEYEEEDEVSRVDHRRAVAA</sequence>
<evidence type="ECO:0000256" key="8">
    <source>
        <dbReference type="ARBA" id="ARBA00023054"/>
    </source>
</evidence>
<evidence type="ECO:0000256" key="11">
    <source>
        <dbReference type="ARBA" id="ARBA00023328"/>
    </source>
</evidence>
<evidence type="ECO:0000256" key="4">
    <source>
        <dbReference type="ARBA" id="ARBA00022454"/>
    </source>
</evidence>
<dbReference type="InterPro" id="IPR038275">
    <property type="entry name" value="Nuf2_N_sf"/>
</dbReference>
<keyword evidence="9" id="KW-0539">Nucleus</keyword>
<dbReference type="GO" id="GO:0045132">
    <property type="term" value="P:meiotic chromosome segregation"/>
    <property type="evidence" value="ECO:0007669"/>
    <property type="project" value="TreeGrafter"/>
</dbReference>
<dbReference type="GO" id="GO:0044877">
    <property type="term" value="F:protein-containing complex binding"/>
    <property type="evidence" value="ECO:0007669"/>
    <property type="project" value="TreeGrafter"/>
</dbReference>
<dbReference type="Proteomes" id="UP000245884">
    <property type="component" value="Unassembled WGS sequence"/>
</dbReference>
<evidence type="ECO:0000259" key="13">
    <source>
        <dbReference type="Pfam" id="PF03800"/>
    </source>
</evidence>
<keyword evidence="7" id="KW-0995">Kinetochore</keyword>
<gene>
    <name evidence="15" type="ORF">BDZ90DRAFT_231052</name>
</gene>
<accession>A0A316UUR3</accession>
<keyword evidence="4" id="KW-0158">Chromosome</keyword>
<dbReference type="Gene3D" id="1.10.418.60">
    <property type="entry name" value="Ncd80 complex, Nuf2 subunit"/>
    <property type="match status" value="1"/>
</dbReference>
<organism evidence="15 16">
    <name type="scientific">Jaminaea rosea</name>
    <dbReference type="NCBI Taxonomy" id="1569628"/>
    <lineage>
        <taxon>Eukaryota</taxon>
        <taxon>Fungi</taxon>
        <taxon>Dikarya</taxon>
        <taxon>Basidiomycota</taxon>
        <taxon>Ustilaginomycotina</taxon>
        <taxon>Exobasidiomycetes</taxon>
        <taxon>Microstromatales</taxon>
        <taxon>Microstromatales incertae sedis</taxon>
        <taxon>Jaminaea</taxon>
    </lineage>
</organism>
<dbReference type="GO" id="GO:0051315">
    <property type="term" value="P:attachment of mitotic spindle microtubules to kinetochore"/>
    <property type="evidence" value="ECO:0007669"/>
    <property type="project" value="TreeGrafter"/>
</dbReference>
<dbReference type="InterPro" id="IPR041112">
    <property type="entry name" value="Nuf2_DHR10-like"/>
</dbReference>
<dbReference type="GO" id="GO:0051383">
    <property type="term" value="P:kinetochore organization"/>
    <property type="evidence" value="ECO:0007669"/>
    <property type="project" value="TreeGrafter"/>
</dbReference>
<comment type="subcellular location">
    <subcellularLocation>
        <location evidence="2">Chromosome</location>
        <location evidence="2">Centromere</location>
        <location evidence="2">Kinetochore</location>
    </subcellularLocation>
    <subcellularLocation>
        <location evidence="1">Nucleus</location>
    </subcellularLocation>
</comment>
<dbReference type="EMBL" id="KZ819664">
    <property type="protein sequence ID" value="PWN29050.1"/>
    <property type="molecule type" value="Genomic_DNA"/>
</dbReference>
<evidence type="ECO:0000256" key="7">
    <source>
        <dbReference type="ARBA" id="ARBA00022838"/>
    </source>
</evidence>
<dbReference type="GO" id="GO:0005634">
    <property type="term" value="C:nucleus"/>
    <property type="evidence" value="ECO:0007669"/>
    <property type="project" value="UniProtKB-SubCell"/>
</dbReference>
<keyword evidence="10" id="KW-0131">Cell cycle</keyword>
<evidence type="ECO:0000313" key="16">
    <source>
        <dbReference type="Proteomes" id="UP000245884"/>
    </source>
</evidence>
<dbReference type="AlphaFoldDB" id="A0A316UUR3"/>
<evidence type="ECO:0000256" key="1">
    <source>
        <dbReference type="ARBA" id="ARBA00004123"/>
    </source>
</evidence>
<evidence type="ECO:0000256" key="2">
    <source>
        <dbReference type="ARBA" id="ARBA00004629"/>
    </source>
</evidence>
<comment type="similarity">
    <text evidence="3">Belongs to the NUF2 family.</text>
</comment>
<dbReference type="Gene3D" id="1.10.287.1490">
    <property type="match status" value="1"/>
</dbReference>
<keyword evidence="6" id="KW-0498">Mitosis</keyword>
<dbReference type="OrthoDB" id="8194677at2759"/>
<evidence type="ECO:0000256" key="10">
    <source>
        <dbReference type="ARBA" id="ARBA00023306"/>
    </source>
</evidence>
<dbReference type="GeneID" id="37027521"/>
<keyword evidence="8 12" id="KW-0175">Coiled coil</keyword>
<keyword evidence="11" id="KW-0137">Centromere</keyword>
<name>A0A316UUR3_9BASI</name>
<dbReference type="GO" id="GO:0031262">
    <property type="term" value="C:Ndc80 complex"/>
    <property type="evidence" value="ECO:0007669"/>
    <property type="project" value="InterPro"/>
</dbReference>
<dbReference type="STRING" id="1569628.A0A316UUR3"/>
<dbReference type="Pfam" id="PF18595">
    <property type="entry name" value="Nuf2_DHR10-like"/>
    <property type="match status" value="1"/>
</dbReference>
<keyword evidence="5" id="KW-0132">Cell division</keyword>
<dbReference type="PANTHER" id="PTHR21650">
    <property type="entry name" value="MEMBRALIN/KINETOCHORE PROTEIN NUF2"/>
    <property type="match status" value="1"/>
</dbReference>
<proteinExistence type="inferred from homology"/>
<feature type="domain" description="Kinetochore protein Nuf2 N-terminal" evidence="13">
    <location>
        <begin position="22"/>
        <end position="157"/>
    </location>
</feature>
<dbReference type="PANTHER" id="PTHR21650:SF2">
    <property type="entry name" value="KINETOCHORE PROTEIN NUF2"/>
    <property type="match status" value="1"/>
</dbReference>
<dbReference type="RefSeq" id="XP_025363662.1">
    <property type="nucleotide sequence ID" value="XM_025505698.1"/>
</dbReference>
<evidence type="ECO:0000256" key="3">
    <source>
        <dbReference type="ARBA" id="ARBA00005498"/>
    </source>
</evidence>
<evidence type="ECO:0000259" key="14">
    <source>
        <dbReference type="Pfam" id="PF18595"/>
    </source>
</evidence>
<feature type="domain" description="Nuf2 DHR10-like" evidence="14">
    <location>
        <begin position="271"/>
        <end position="381"/>
    </location>
</feature>
<keyword evidence="16" id="KW-1185">Reference proteome</keyword>
<dbReference type="GO" id="GO:0051301">
    <property type="term" value="P:cell division"/>
    <property type="evidence" value="ECO:0007669"/>
    <property type="project" value="UniProtKB-KW"/>
</dbReference>
<protein>
    <submittedName>
        <fullName evidence="15">Uncharacterized protein</fullName>
    </submittedName>
</protein>
<evidence type="ECO:0000313" key="15">
    <source>
        <dbReference type="EMBL" id="PWN29050.1"/>
    </source>
</evidence>
<dbReference type="Pfam" id="PF03800">
    <property type="entry name" value="Nuf2"/>
    <property type="match status" value="1"/>
</dbReference>
<reference evidence="15 16" key="1">
    <citation type="journal article" date="2018" name="Mol. Biol. Evol.">
        <title>Broad Genomic Sampling Reveals a Smut Pathogenic Ancestry of the Fungal Clade Ustilaginomycotina.</title>
        <authorList>
            <person name="Kijpornyongpan T."/>
            <person name="Mondo S.J."/>
            <person name="Barry K."/>
            <person name="Sandor L."/>
            <person name="Lee J."/>
            <person name="Lipzen A."/>
            <person name="Pangilinan J."/>
            <person name="LaButti K."/>
            <person name="Hainaut M."/>
            <person name="Henrissat B."/>
            <person name="Grigoriev I.V."/>
            <person name="Spatafora J.W."/>
            <person name="Aime M.C."/>
        </authorList>
    </citation>
    <scope>NUCLEOTIDE SEQUENCE [LARGE SCALE GENOMIC DNA]</scope>
    <source>
        <strain evidence="15 16">MCA 5214</strain>
    </source>
</reference>
<evidence type="ECO:0000256" key="9">
    <source>
        <dbReference type="ARBA" id="ARBA00023242"/>
    </source>
</evidence>
<feature type="coiled-coil region" evidence="12">
    <location>
        <begin position="315"/>
        <end position="377"/>
    </location>
</feature>
<evidence type="ECO:0000256" key="5">
    <source>
        <dbReference type="ARBA" id="ARBA00022618"/>
    </source>
</evidence>
<dbReference type="GO" id="GO:0007052">
    <property type="term" value="P:mitotic spindle organization"/>
    <property type="evidence" value="ECO:0007669"/>
    <property type="project" value="TreeGrafter"/>
</dbReference>
<feature type="coiled-coil region" evidence="12">
    <location>
        <begin position="158"/>
        <end position="227"/>
    </location>
</feature>
<dbReference type="InterPro" id="IPR005549">
    <property type="entry name" value="Kinetochore_Nuf2_N"/>
</dbReference>
<evidence type="ECO:0000256" key="12">
    <source>
        <dbReference type="SAM" id="Coils"/>
    </source>
</evidence>